<keyword evidence="4" id="KW-1185">Reference proteome</keyword>
<dbReference type="OrthoDB" id="3062721at2759"/>
<evidence type="ECO:0000313" key="4">
    <source>
        <dbReference type="Proteomes" id="UP000054477"/>
    </source>
</evidence>
<feature type="region of interest" description="Disordered" evidence="1">
    <location>
        <begin position="237"/>
        <end position="265"/>
    </location>
</feature>
<dbReference type="AlphaFoldDB" id="A0A0C9X523"/>
<accession>A0A0C9X523</accession>
<reference evidence="3 4" key="1">
    <citation type="submission" date="2014-04" db="EMBL/GenBank/DDBJ databases">
        <authorList>
            <consortium name="DOE Joint Genome Institute"/>
            <person name="Kuo A."/>
            <person name="Kohler A."/>
            <person name="Nagy L.G."/>
            <person name="Floudas D."/>
            <person name="Copeland A."/>
            <person name="Barry K.W."/>
            <person name="Cichocki N."/>
            <person name="Veneault-Fourrey C."/>
            <person name="LaButti K."/>
            <person name="Lindquist E.A."/>
            <person name="Lipzen A."/>
            <person name="Lundell T."/>
            <person name="Morin E."/>
            <person name="Murat C."/>
            <person name="Sun H."/>
            <person name="Tunlid A."/>
            <person name="Henrissat B."/>
            <person name="Grigoriev I.V."/>
            <person name="Hibbett D.S."/>
            <person name="Martin F."/>
            <person name="Nordberg H.P."/>
            <person name="Cantor M.N."/>
            <person name="Hua S.X."/>
        </authorList>
    </citation>
    <scope>NUCLEOTIDE SEQUENCE [LARGE SCALE GENOMIC DNA]</scope>
    <source>
        <strain evidence="3 4">LaAM-08-1</strain>
    </source>
</reference>
<keyword evidence="2" id="KW-1133">Transmembrane helix</keyword>
<evidence type="ECO:0000256" key="2">
    <source>
        <dbReference type="SAM" id="Phobius"/>
    </source>
</evidence>
<organism evidence="3 4">
    <name type="scientific">Laccaria amethystina LaAM-08-1</name>
    <dbReference type="NCBI Taxonomy" id="1095629"/>
    <lineage>
        <taxon>Eukaryota</taxon>
        <taxon>Fungi</taxon>
        <taxon>Dikarya</taxon>
        <taxon>Basidiomycota</taxon>
        <taxon>Agaricomycotina</taxon>
        <taxon>Agaricomycetes</taxon>
        <taxon>Agaricomycetidae</taxon>
        <taxon>Agaricales</taxon>
        <taxon>Agaricineae</taxon>
        <taxon>Hydnangiaceae</taxon>
        <taxon>Laccaria</taxon>
    </lineage>
</organism>
<name>A0A0C9X523_9AGAR</name>
<protein>
    <submittedName>
        <fullName evidence="3">Uncharacterized protein</fullName>
    </submittedName>
</protein>
<feature type="compositionally biased region" description="Polar residues" evidence="1">
    <location>
        <begin position="296"/>
        <end position="306"/>
    </location>
</feature>
<feature type="region of interest" description="Disordered" evidence="1">
    <location>
        <begin position="126"/>
        <end position="154"/>
    </location>
</feature>
<dbReference type="EMBL" id="KN838548">
    <property type="protein sequence ID" value="KIK07290.1"/>
    <property type="molecule type" value="Genomic_DNA"/>
</dbReference>
<keyword evidence="2" id="KW-0472">Membrane</keyword>
<dbReference type="STRING" id="1095629.A0A0C9X523"/>
<reference evidence="4" key="2">
    <citation type="submission" date="2015-01" db="EMBL/GenBank/DDBJ databases">
        <title>Evolutionary Origins and Diversification of the Mycorrhizal Mutualists.</title>
        <authorList>
            <consortium name="DOE Joint Genome Institute"/>
            <consortium name="Mycorrhizal Genomics Consortium"/>
            <person name="Kohler A."/>
            <person name="Kuo A."/>
            <person name="Nagy L.G."/>
            <person name="Floudas D."/>
            <person name="Copeland A."/>
            <person name="Barry K.W."/>
            <person name="Cichocki N."/>
            <person name="Veneault-Fourrey C."/>
            <person name="LaButti K."/>
            <person name="Lindquist E.A."/>
            <person name="Lipzen A."/>
            <person name="Lundell T."/>
            <person name="Morin E."/>
            <person name="Murat C."/>
            <person name="Riley R."/>
            <person name="Ohm R."/>
            <person name="Sun H."/>
            <person name="Tunlid A."/>
            <person name="Henrissat B."/>
            <person name="Grigoriev I.V."/>
            <person name="Hibbett D.S."/>
            <person name="Martin F."/>
        </authorList>
    </citation>
    <scope>NUCLEOTIDE SEQUENCE [LARGE SCALE GENOMIC DNA]</scope>
    <source>
        <strain evidence="4">LaAM-08-1</strain>
    </source>
</reference>
<proteinExistence type="predicted"/>
<dbReference type="HOGENOM" id="CLU_650722_0_0_1"/>
<feature type="transmembrane region" description="Helical" evidence="2">
    <location>
        <begin position="43"/>
        <end position="72"/>
    </location>
</feature>
<keyword evidence="2" id="KW-0812">Transmembrane</keyword>
<feature type="region of interest" description="Disordered" evidence="1">
    <location>
        <begin position="397"/>
        <end position="417"/>
    </location>
</feature>
<gene>
    <name evidence="3" type="ORF">K443DRAFT_673551</name>
</gene>
<sequence>MALSALQMLDLYPYLAYLSFPFRMPRTPFAQISNVTATAPTSAFVIVLARALSSAGFALSLLAIWVGWLLPLQAKPIPPQRRTPHLPKLPKHPHNRRASAPITLTPIFEPRDEGDHVIPKRGYFADRQSVAEQRRNTLPEESSTSDVVEKPPPDATLNPPTVVAPSSILTPPATPPVAKLSFDVIDGSVVDSDSSRHSSMASLCPSRRLPKLKLGFTSRAKQHVGNKHVETASPVNLEHEGSVKSAKRSSGGFSAPWSASRTRTPTEIAIDSEPQTSSTSRLSLVRCFTPTRSNTCPPSTATLTCRSRSRKAQRRTSTPIPRTSPYAAPYFASPPIILDDGYSGYSRGLPQLEDKVSLTPGQSPVMGEFGEKQGNGWDQNHTTTSIYGRFPRTQRVISKRRSTSESWATRSPVPPSF</sequence>
<feature type="region of interest" description="Disordered" evidence="1">
    <location>
        <begin position="296"/>
        <end position="326"/>
    </location>
</feature>
<evidence type="ECO:0000256" key="1">
    <source>
        <dbReference type="SAM" id="MobiDB-lite"/>
    </source>
</evidence>
<evidence type="ECO:0000313" key="3">
    <source>
        <dbReference type="EMBL" id="KIK07290.1"/>
    </source>
</evidence>
<dbReference type="Proteomes" id="UP000054477">
    <property type="component" value="Unassembled WGS sequence"/>
</dbReference>